<proteinExistence type="predicted"/>
<dbReference type="OrthoDB" id="3460188at2"/>
<feature type="domain" description="Mammalian cell entry C-terminal" evidence="2">
    <location>
        <begin position="124"/>
        <end position="343"/>
    </location>
</feature>
<dbReference type="Pfam" id="PF11887">
    <property type="entry name" value="Mce4_CUP1"/>
    <property type="match status" value="1"/>
</dbReference>
<dbReference type="InterPro" id="IPR005693">
    <property type="entry name" value="Mce"/>
</dbReference>
<evidence type="ECO:0000313" key="4">
    <source>
        <dbReference type="Proteomes" id="UP000317893"/>
    </source>
</evidence>
<name>A0A542DWG7_9MICO</name>
<dbReference type="GO" id="GO:0005576">
    <property type="term" value="C:extracellular region"/>
    <property type="evidence" value="ECO:0007669"/>
    <property type="project" value="TreeGrafter"/>
</dbReference>
<organism evidence="3 4">
    <name type="scientific">Lapillicoccus jejuensis</name>
    <dbReference type="NCBI Taxonomy" id="402171"/>
    <lineage>
        <taxon>Bacteria</taxon>
        <taxon>Bacillati</taxon>
        <taxon>Actinomycetota</taxon>
        <taxon>Actinomycetes</taxon>
        <taxon>Micrococcales</taxon>
        <taxon>Intrasporangiaceae</taxon>
        <taxon>Lapillicoccus</taxon>
    </lineage>
</organism>
<dbReference type="AlphaFoldDB" id="A0A542DWG7"/>
<dbReference type="InterPro" id="IPR052336">
    <property type="entry name" value="MlaD_Phospholipid_Transporter"/>
</dbReference>
<protein>
    <submittedName>
        <fullName evidence="3">Phospholipid/cholesterol/gamma-HCH transport system substrate-binding protein</fullName>
    </submittedName>
</protein>
<evidence type="ECO:0000259" key="1">
    <source>
        <dbReference type="Pfam" id="PF02470"/>
    </source>
</evidence>
<evidence type="ECO:0000313" key="3">
    <source>
        <dbReference type="EMBL" id="TQJ07437.1"/>
    </source>
</evidence>
<dbReference type="RefSeq" id="WP_141846466.1">
    <property type="nucleotide sequence ID" value="NZ_BAAAPR010000006.1"/>
</dbReference>
<sequence length="432" mass="43753">MTALRRGDVVAGLVYLLVLALLLAGVAAAYGKTFERTVAVTLTASTAGNAMRAGADVKMRGVLVGRVTGISASATGAVLDLALDPAQTGEVPADVQARLLPKTLLGERYVSLVVPGGGAASGPMIAAGATIHEDRSAEAVELQRVLDDLLPLLQTVQPEKLASTLGEVSGALRGRGRDLGSSLSELGAYVQRLQPRVPRIADDLQALSSVADTYTQAAPDLLAALDDLTTFAQTQVDQQQQLASLYATVVSSANTTGGWVGDNSSTIIALSRDSLPALDTTARYASEFPCTLAALTALVGPMDRALGKGTDQPGVHGTLSIVPSRGRYVSGRDAVVPTAAGGPRCPYVPTGRSVVAPDGTTQAYAAPAASGTGAGVALPSAAAGLGLANSPAENAWIAELVAPDAGTSPQAFPGFSSLLLGPALRGSVVTRR</sequence>
<dbReference type="GO" id="GO:0051701">
    <property type="term" value="P:biological process involved in interaction with host"/>
    <property type="evidence" value="ECO:0007669"/>
    <property type="project" value="TreeGrafter"/>
</dbReference>
<feature type="domain" description="Mce/MlaD" evidence="1">
    <location>
        <begin position="37"/>
        <end position="113"/>
    </location>
</feature>
<dbReference type="PANTHER" id="PTHR33371:SF19">
    <property type="entry name" value="MCE-FAMILY PROTEIN MCE4A"/>
    <property type="match status" value="1"/>
</dbReference>
<gene>
    <name evidence="3" type="ORF">FB458_0499</name>
</gene>
<keyword evidence="4" id="KW-1185">Reference proteome</keyword>
<dbReference type="InterPro" id="IPR024516">
    <property type="entry name" value="Mce_C"/>
</dbReference>
<accession>A0A542DWG7</accession>
<comment type="caution">
    <text evidence="3">The sequence shown here is derived from an EMBL/GenBank/DDBJ whole genome shotgun (WGS) entry which is preliminary data.</text>
</comment>
<evidence type="ECO:0000259" key="2">
    <source>
        <dbReference type="Pfam" id="PF11887"/>
    </source>
</evidence>
<dbReference type="Pfam" id="PF02470">
    <property type="entry name" value="MlaD"/>
    <property type="match status" value="1"/>
</dbReference>
<reference evidence="3 4" key="1">
    <citation type="submission" date="2019-06" db="EMBL/GenBank/DDBJ databases">
        <title>Sequencing the genomes of 1000 actinobacteria strains.</title>
        <authorList>
            <person name="Klenk H.-P."/>
        </authorList>
    </citation>
    <scope>NUCLEOTIDE SEQUENCE [LARGE SCALE GENOMIC DNA]</scope>
    <source>
        <strain evidence="3 4">DSM 18607</strain>
    </source>
</reference>
<dbReference type="PANTHER" id="PTHR33371">
    <property type="entry name" value="INTERMEMBRANE PHOSPHOLIPID TRANSPORT SYSTEM BINDING PROTEIN MLAD-RELATED"/>
    <property type="match status" value="1"/>
</dbReference>
<dbReference type="Proteomes" id="UP000317893">
    <property type="component" value="Unassembled WGS sequence"/>
</dbReference>
<dbReference type="NCBIfam" id="TIGR00996">
    <property type="entry name" value="Mtu_fam_mce"/>
    <property type="match status" value="1"/>
</dbReference>
<dbReference type="EMBL" id="VFMN01000001">
    <property type="protein sequence ID" value="TQJ07437.1"/>
    <property type="molecule type" value="Genomic_DNA"/>
</dbReference>
<dbReference type="InterPro" id="IPR003399">
    <property type="entry name" value="Mce/MlaD"/>
</dbReference>